<dbReference type="Proteomes" id="UP000837857">
    <property type="component" value="Chromosome 4"/>
</dbReference>
<keyword evidence="3" id="KW-1185">Reference proteome</keyword>
<organism evidence="2 3">
    <name type="scientific">Iphiclides podalirius</name>
    <name type="common">scarce swallowtail</name>
    <dbReference type="NCBI Taxonomy" id="110791"/>
    <lineage>
        <taxon>Eukaryota</taxon>
        <taxon>Metazoa</taxon>
        <taxon>Ecdysozoa</taxon>
        <taxon>Arthropoda</taxon>
        <taxon>Hexapoda</taxon>
        <taxon>Insecta</taxon>
        <taxon>Pterygota</taxon>
        <taxon>Neoptera</taxon>
        <taxon>Endopterygota</taxon>
        <taxon>Lepidoptera</taxon>
        <taxon>Glossata</taxon>
        <taxon>Ditrysia</taxon>
        <taxon>Papilionoidea</taxon>
        <taxon>Papilionidae</taxon>
        <taxon>Papilioninae</taxon>
        <taxon>Iphiclides</taxon>
    </lineage>
</organism>
<feature type="compositionally biased region" description="Basic and acidic residues" evidence="1">
    <location>
        <begin position="46"/>
        <end position="58"/>
    </location>
</feature>
<evidence type="ECO:0000313" key="3">
    <source>
        <dbReference type="Proteomes" id="UP000837857"/>
    </source>
</evidence>
<accession>A0ABN8IU33</accession>
<feature type="region of interest" description="Disordered" evidence="1">
    <location>
        <begin position="1"/>
        <end position="105"/>
    </location>
</feature>
<protein>
    <submittedName>
        <fullName evidence="2">Uncharacterized protein</fullName>
    </submittedName>
</protein>
<name>A0ABN8IU33_9NEOP</name>
<evidence type="ECO:0000256" key="1">
    <source>
        <dbReference type="SAM" id="MobiDB-lite"/>
    </source>
</evidence>
<dbReference type="EMBL" id="OW152816">
    <property type="protein sequence ID" value="CAH2067239.1"/>
    <property type="molecule type" value="Genomic_DNA"/>
</dbReference>
<gene>
    <name evidence="2" type="ORF">IPOD504_LOCUS13790</name>
</gene>
<evidence type="ECO:0000313" key="2">
    <source>
        <dbReference type="EMBL" id="CAH2067239.1"/>
    </source>
</evidence>
<feature type="compositionally biased region" description="Polar residues" evidence="1">
    <location>
        <begin position="35"/>
        <end position="45"/>
    </location>
</feature>
<reference evidence="2" key="1">
    <citation type="submission" date="2022-03" db="EMBL/GenBank/DDBJ databases">
        <authorList>
            <person name="Martin H S."/>
        </authorList>
    </citation>
    <scope>NUCLEOTIDE SEQUENCE</scope>
</reference>
<feature type="non-terminal residue" evidence="2">
    <location>
        <position position="1"/>
    </location>
</feature>
<proteinExistence type="predicted"/>
<sequence length="105" mass="11565">MAEERQEENFPIVKDEKSNDSDVNSEDLSSHDEQNNINNSQFYESSDSKIDYAVKIDDNDTLSDIDDIKTDTASADSEDSALGSLPPDSGTNDGEEEVQDRSDVA</sequence>